<comment type="caution">
    <text evidence="2">The sequence shown here is derived from an EMBL/GenBank/DDBJ whole genome shotgun (WGS) entry which is preliminary data.</text>
</comment>
<gene>
    <name evidence="2" type="ORF">LX32DRAFT_636108</name>
</gene>
<evidence type="ECO:0000259" key="1">
    <source>
        <dbReference type="PROSITE" id="PS50011"/>
    </source>
</evidence>
<dbReference type="InterPro" id="IPR056002">
    <property type="entry name" value="DUF7580"/>
</dbReference>
<name>A0AAD9HNV3_9PEZI</name>
<feature type="domain" description="Protein kinase" evidence="1">
    <location>
        <begin position="226"/>
        <end position="548"/>
    </location>
</feature>
<dbReference type="PROSITE" id="PS50011">
    <property type="entry name" value="PROTEIN_KINASE_DOM"/>
    <property type="match status" value="1"/>
</dbReference>
<dbReference type="PANTHER" id="PTHR37542:SF1">
    <property type="entry name" value="PRION-INHIBITION AND PROPAGATION HELO DOMAIN-CONTAINING PROTEIN"/>
    <property type="match status" value="1"/>
</dbReference>
<sequence>MDTALGAFGALDVVLRRSMEGLSFWQRIKGSSDSAKHFSILLEWQRTKLQNWKDGWSIESNKDYRQDHRFRTHEQLIMKNLRAIHSILDDFANLDAPEPLLTQSNCIQAANHLGAFSGPRDGGNSKTPSLPSTQGIKWVLQEDRLKYDLDLLTKMIDNLVSFIPPPRHDPARTLILSDLITTRDPNDLVRISRADIDDPLVASLAWIKSFSYHPDGAYVGNHQLQSSLLVPIDRNDNRTKFMARYQGELVLVEKKDCTAAWNQVAQLNILKVRIDKIVDRLQTPKQPTGLRTLPCQGSVVIRDKPSAEDKTTWTYNIVYRADYPRFTSLRNLLSQKKTVPGNRNLANAHFPLEKQFILAQTLARAIMYLHLADWLHKAVRSENVVFFINDENRIQTHLPYLVGFEYSRLDVTDEQTENVEFKPDHRFYRHPEAMVVPISGLQQPLGGPGRYSKVYDIYSMGVVLLEIGRFMSARSITEEYGLSKLATLVDIRNVFVEKAIPDLRSTMGEAYAGAVLTCLDGSLDMFVGHSLHRAFYEKVVCQLDTCLA</sequence>
<dbReference type="InterPro" id="IPR038305">
    <property type="entry name" value="HeLo_sf"/>
</dbReference>
<dbReference type="GO" id="GO:0004672">
    <property type="term" value="F:protein kinase activity"/>
    <property type="evidence" value="ECO:0007669"/>
    <property type="project" value="InterPro"/>
</dbReference>
<dbReference type="EMBL" id="MU842829">
    <property type="protein sequence ID" value="KAK2032566.1"/>
    <property type="molecule type" value="Genomic_DNA"/>
</dbReference>
<dbReference type="PANTHER" id="PTHR37542">
    <property type="entry name" value="HELO DOMAIN-CONTAINING PROTEIN-RELATED"/>
    <property type="match status" value="1"/>
</dbReference>
<dbReference type="InterPro" id="IPR011009">
    <property type="entry name" value="Kinase-like_dom_sf"/>
</dbReference>
<dbReference type="Gene3D" id="1.10.510.10">
    <property type="entry name" value="Transferase(Phosphotransferase) domain 1"/>
    <property type="match status" value="1"/>
</dbReference>
<organism evidence="2 3">
    <name type="scientific">Colletotrichum zoysiae</name>
    <dbReference type="NCBI Taxonomy" id="1216348"/>
    <lineage>
        <taxon>Eukaryota</taxon>
        <taxon>Fungi</taxon>
        <taxon>Dikarya</taxon>
        <taxon>Ascomycota</taxon>
        <taxon>Pezizomycotina</taxon>
        <taxon>Sordariomycetes</taxon>
        <taxon>Hypocreomycetidae</taxon>
        <taxon>Glomerellales</taxon>
        <taxon>Glomerellaceae</taxon>
        <taxon>Colletotrichum</taxon>
        <taxon>Colletotrichum graminicola species complex</taxon>
    </lineage>
</organism>
<proteinExistence type="predicted"/>
<keyword evidence="3" id="KW-1185">Reference proteome</keyword>
<dbReference type="SUPFAM" id="SSF56112">
    <property type="entry name" value="Protein kinase-like (PK-like)"/>
    <property type="match status" value="1"/>
</dbReference>
<dbReference type="Pfam" id="PF14479">
    <property type="entry name" value="HeLo"/>
    <property type="match status" value="1"/>
</dbReference>
<dbReference type="AlphaFoldDB" id="A0AAD9HNV3"/>
<evidence type="ECO:0000313" key="3">
    <source>
        <dbReference type="Proteomes" id="UP001232148"/>
    </source>
</evidence>
<dbReference type="Gene3D" id="1.20.120.1020">
    <property type="entry name" value="Prion-inhibition and propagation, HeLo domain"/>
    <property type="match status" value="1"/>
</dbReference>
<dbReference type="InterPro" id="IPR000719">
    <property type="entry name" value="Prot_kinase_dom"/>
</dbReference>
<dbReference type="Proteomes" id="UP001232148">
    <property type="component" value="Unassembled WGS sequence"/>
</dbReference>
<dbReference type="InterPro" id="IPR029498">
    <property type="entry name" value="HeLo_dom"/>
</dbReference>
<dbReference type="Pfam" id="PF24476">
    <property type="entry name" value="DUF7580"/>
    <property type="match status" value="1"/>
</dbReference>
<evidence type="ECO:0000313" key="2">
    <source>
        <dbReference type="EMBL" id="KAK2032566.1"/>
    </source>
</evidence>
<protein>
    <recommendedName>
        <fullName evidence="1">Protein kinase domain-containing protein</fullName>
    </recommendedName>
</protein>
<reference evidence="2" key="1">
    <citation type="submission" date="2021-06" db="EMBL/GenBank/DDBJ databases">
        <title>Comparative genomics, transcriptomics and evolutionary studies reveal genomic signatures of adaptation to plant cell wall in hemibiotrophic fungi.</title>
        <authorList>
            <consortium name="DOE Joint Genome Institute"/>
            <person name="Baroncelli R."/>
            <person name="Diaz J.F."/>
            <person name="Benocci T."/>
            <person name="Peng M."/>
            <person name="Battaglia E."/>
            <person name="Haridas S."/>
            <person name="Andreopoulos W."/>
            <person name="Labutti K."/>
            <person name="Pangilinan J."/>
            <person name="Floch G.L."/>
            <person name="Makela M.R."/>
            <person name="Henrissat B."/>
            <person name="Grigoriev I.V."/>
            <person name="Crouch J.A."/>
            <person name="De Vries R.P."/>
            <person name="Sukno S.A."/>
            <person name="Thon M.R."/>
        </authorList>
    </citation>
    <scope>NUCLEOTIDE SEQUENCE</scope>
    <source>
        <strain evidence="2">MAFF235873</strain>
    </source>
</reference>
<accession>A0AAD9HNV3</accession>
<dbReference type="GO" id="GO:0005524">
    <property type="term" value="F:ATP binding"/>
    <property type="evidence" value="ECO:0007669"/>
    <property type="project" value="InterPro"/>
</dbReference>